<name>A0A821DE21_9BILA</name>
<evidence type="ECO:0000256" key="1">
    <source>
        <dbReference type="SAM" id="MobiDB-lite"/>
    </source>
</evidence>
<protein>
    <submittedName>
        <fullName evidence="2">Uncharacterized protein</fullName>
    </submittedName>
</protein>
<feature type="region of interest" description="Disordered" evidence="1">
    <location>
        <begin position="17"/>
        <end position="36"/>
    </location>
</feature>
<dbReference type="EMBL" id="CAJOBO010014940">
    <property type="protein sequence ID" value="CAF4620161.1"/>
    <property type="molecule type" value="Genomic_DNA"/>
</dbReference>
<feature type="non-terminal residue" evidence="2">
    <location>
        <position position="1"/>
    </location>
</feature>
<dbReference type="AlphaFoldDB" id="A0A821DE21"/>
<comment type="caution">
    <text evidence="2">The sequence shown here is derived from an EMBL/GenBank/DDBJ whole genome shotgun (WGS) entry which is preliminary data.</text>
</comment>
<gene>
    <name evidence="2" type="ORF">HFQ381_LOCUS34338</name>
</gene>
<sequence>DTNQWDLTTLVLVLRETKPIRPLNKNEKRKNRQREH</sequence>
<proteinExistence type="predicted"/>
<reference evidence="2" key="1">
    <citation type="submission" date="2021-02" db="EMBL/GenBank/DDBJ databases">
        <authorList>
            <person name="Nowell W R."/>
        </authorList>
    </citation>
    <scope>NUCLEOTIDE SEQUENCE</scope>
</reference>
<feature type="compositionally biased region" description="Basic residues" evidence="1">
    <location>
        <begin position="27"/>
        <end position="36"/>
    </location>
</feature>
<accession>A0A821DE21</accession>
<organism evidence="2 3">
    <name type="scientific">Rotaria socialis</name>
    <dbReference type="NCBI Taxonomy" id="392032"/>
    <lineage>
        <taxon>Eukaryota</taxon>
        <taxon>Metazoa</taxon>
        <taxon>Spiralia</taxon>
        <taxon>Gnathifera</taxon>
        <taxon>Rotifera</taxon>
        <taxon>Eurotatoria</taxon>
        <taxon>Bdelloidea</taxon>
        <taxon>Philodinida</taxon>
        <taxon>Philodinidae</taxon>
        <taxon>Rotaria</taxon>
    </lineage>
</organism>
<evidence type="ECO:0000313" key="2">
    <source>
        <dbReference type="EMBL" id="CAF4620161.1"/>
    </source>
</evidence>
<evidence type="ECO:0000313" key="3">
    <source>
        <dbReference type="Proteomes" id="UP000663851"/>
    </source>
</evidence>
<dbReference type="Proteomes" id="UP000663851">
    <property type="component" value="Unassembled WGS sequence"/>
</dbReference>